<dbReference type="Gene3D" id="1.10.150.870">
    <property type="match status" value="1"/>
</dbReference>
<evidence type="ECO:0000259" key="8">
    <source>
        <dbReference type="SMART" id="SM00481"/>
    </source>
</evidence>
<dbReference type="NCBIfam" id="NF004226">
    <property type="entry name" value="PRK05673.1"/>
    <property type="match status" value="1"/>
</dbReference>
<dbReference type="CDD" id="cd12113">
    <property type="entry name" value="PHP_PolIIIA_DnaE3"/>
    <property type="match status" value="1"/>
</dbReference>
<dbReference type="EMBL" id="DSFP01000070">
    <property type="protein sequence ID" value="HEW46682.1"/>
    <property type="molecule type" value="Genomic_DNA"/>
</dbReference>
<gene>
    <name evidence="9" type="ORF">ENO47_08500</name>
</gene>
<dbReference type="Pfam" id="PF17657">
    <property type="entry name" value="DNA_pol3_finger"/>
    <property type="match status" value="1"/>
</dbReference>
<evidence type="ECO:0000256" key="6">
    <source>
        <dbReference type="ARBA" id="ARBA00022932"/>
    </source>
</evidence>
<evidence type="ECO:0000256" key="5">
    <source>
        <dbReference type="ARBA" id="ARBA00022705"/>
    </source>
</evidence>
<dbReference type="InterPro" id="IPR029460">
    <property type="entry name" value="DNAPol_HHH"/>
</dbReference>
<dbReference type="InterPro" id="IPR016195">
    <property type="entry name" value="Pol/histidinol_Pase-like"/>
</dbReference>
<reference evidence="9" key="1">
    <citation type="journal article" date="2020" name="mSystems">
        <title>Genome- and Community-Level Interaction Insights into Carbon Utilization and Element Cycling Functions of Hydrothermarchaeota in Hydrothermal Sediment.</title>
        <authorList>
            <person name="Zhou Z."/>
            <person name="Liu Y."/>
            <person name="Xu W."/>
            <person name="Pan J."/>
            <person name="Luo Z.H."/>
            <person name="Li M."/>
        </authorList>
    </citation>
    <scope>NUCLEOTIDE SEQUENCE [LARGE SCALE GENOMIC DNA]</scope>
    <source>
        <strain evidence="9">SpSt-132</strain>
    </source>
</reference>
<dbReference type="InterPro" id="IPR004013">
    <property type="entry name" value="PHP_dom"/>
</dbReference>
<dbReference type="Pfam" id="PF07733">
    <property type="entry name" value="DNA_pol3_alpha"/>
    <property type="match status" value="1"/>
</dbReference>
<feature type="domain" description="Polymerase/histidinol phosphatase N-terminal" evidence="8">
    <location>
        <begin position="5"/>
        <end position="72"/>
    </location>
</feature>
<dbReference type="InterPro" id="IPR003141">
    <property type="entry name" value="Pol/His_phosphatase_N"/>
</dbReference>
<dbReference type="CDD" id="cd04485">
    <property type="entry name" value="DnaE_OBF"/>
    <property type="match status" value="1"/>
</dbReference>
<evidence type="ECO:0000256" key="7">
    <source>
        <dbReference type="ARBA" id="ARBA00049244"/>
    </source>
</evidence>
<dbReference type="PANTHER" id="PTHR32294:SF0">
    <property type="entry name" value="DNA POLYMERASE III SUBUNIT ALPHA"/>
    <property type="match status" value="1"/>
</dbReference>
<dbReference type="InterPro" id="IPR011708">
    <property type="entry name" value="DNA_pol3_alpha_NTPase_dom"/>
</dbReference>
<dbReference type="PANTHER" id="PTHR32294">
    <property type="entry name" value="DNA POLYMERASE III SUBUNIT ALPHA"/>
    <property type="match status" value="1"/>
</dbReference>
<evidence type="ECO:0000313" key="9">
    <source>
        <dbReference type="EMBL" id="HEW46682.1"/>
    </source>
</evidence>
<dbReference type="GO" id="GO:0006260">
    <property type="term" value="P:DNA replication"/>
    <property type="evidence" value="ECO:0007669"/>
    <property type="project" value="UniProtKB-KW"/>
</dbReference>
<dbReference type="InterPro" id="IPR040982">
    <property type="entry name" value="DNA_pol3_finger"/>
</dbReference>
<proteinExistence type="predicted"/>
<dbReference type="Gene3D" id="3.20.20.140">
    <property type="entry name" value="Metal-dependent hydrolases"/>
    <property type="match status" value="1"/>
</dbReference>
<accession>A0A7C2V672</accession>
<evidence type="ECO:0000256" key="3">
    <source>
        <dbReference type="ARBA" id="ARBA00022679"/>
    </source>
</evidence>
<keyword evidence="6" id="KW-0239">DNA-directed DNA polymerase</keyword>
<evidence type="ECO:0000256" key="4">
    <source>
        <dbReference type="ARBA" id="ARBA00022695"/>
    </source>
</evidence>
<dbReference type="EC" id="2.7.7.7" evidence="1"/>
<evidence type="ECO:0000256" key="2">
    <source>
        <dbReference type="ARBA" id="ARBA00019114"/>
    </source>
</evidence>
<dbReference type="AlphaFoldDB" id="A0A7C2V672"/>
<dbReference type="NCBIfam" id="TIGR00594">
    <property type="entry name" value="polc"/>
    <property type="match status" value="1"/>
</dbReference>
<sequence>MKDFVHLHLHTQYSLLDGAIKIKDLSKKAKEHGYKAVAITDHGNLFGILDFYKEMKSAGIKPLIGMEAYFTTGSRLDRRGKASEDNITDRHNHHLILIAKNDQGLKNLMKLSTLSYKEGFYYKPRIDYELLSQYHEGLIAITACLKGVPTYYASLGEEQKAEEWVKRFLDLFGEDLYLELQSNSLPEQEVANRTLIKIAKRLGVKLVATNDSHYLMPEDRLAHQVLMAIQMKKTLMEIQQGGGLRCANEGLHFASPEEVWEKFKGKFEGWEEALKNTLEVAEKTVDNFELLEGNGYLMPHFPVEGSSLGEFLKDLSIKGLRQRIEQGLARDSKEYWDRLHYELDVVSRMGFEGYFLIVQDFINWAKSQGIPVGPGRGSAAGSLLAFALGITDVDPIRHGLLFERFLNPERISMPDIDVDFCMENRDRVIEYVKEKYGADKVAQIITYNVMKAKQTLRDTARALGISYQTADTLAKLIPQGDVQGTWLNLEEMYITPIEELLEKYGRHRTDIEENVKKFRRLCDENPELKRLVEIALRLEGLTRHTSLHAAGVVIAPKPLEELLPLYYDKEGSVATQFDMVKLEEIGLIKMDFLGLKTLTELQRMREMIRERHGVDINLLSLPLDDKGVFEILREGNTTGVFQLESVGMKNLLRRLLPDSFEDIVAVLALYRPGPLKSGLVDSYINRKHGKEPVEYPFPELEPVLKETYGVWVYQEQIMKASQILAGFTPGEADTLRKAIGKKKADLMAQMKEKFIKGAVERGYNEKKITELWEDIEKFASYSFNKSHSVAYGYLSYWTAYLKAHYPEEFFCVKLSTEKSDKKFISLIKDVKKEGFKLLPPDINKSGVDFIIEGKRAIRFGLARIKGVGEETARLIVESRKRPWTSLGDFVRSVDNRKVNKKTLEALIKAGAFDFAGEKRSYLLSRLESGSSMFTKGLFGFKEEVKEEDNSKYEKEVLGFYISSHPLDPYERLLKGKVSSLEILEEVEEGAYTFAGVITELKLKKTQKGNQIATFNLVDKTGIAQVFVFPEALEQSKEKIKEDQVLVGRFEVDKDEETEEVKLILKEAYTPEEFLRSKNMMLRLVFLKELEEDKLEKLRSLIEQCKDEEGKELLIELRINGYRTLLQADPRIRVSMDILKFKEELERMGVRVEMI</sequence>
<dbReference type="GO" id="GO:0003887">
    <property type="term" value="F:DNA-directed DNA polymerase activity"/>
    <property type="evidence" value="ECO:0007669"/>
    <property type="project" value="UniProtKB-KW"/>
</dbReference>
<comment type="caution">
    <text evidence="9">The sequence shown here is derived from an EMBL/GenBank/DDBJ whole genome shotgun (WGS) entry which is preliminary data.</text>
</comment>
<organism evidence="9">
    <name type="scientific">Hydrogenobacter sp</name>
    <dbReference type="NCBI Taxonomy" id="2152829"/>
    <lineage>
        <taxon>Bacteria</taxon>
        <taxon>Pseudomonadati</taxon>
        <taxon>Aquificota</taxon>
        <taxon>Aquificia</taxon>
        <taxon>Aquificales</taxon>
        <taxon>Aquificaceae</taxon>
        <taxon>Hydrogenobacter</taxon>
    </lineage>
</organism>
<keyword evidence="4 9" id="KW-0548">Nucleotidyltransferase</keyword>
<protein>
    <recommendedName>
        <fullName evidence="2">DNA polymerase III subunit alpha</fullName>
        <ecNumber evidence="1">2.7.7.7</ecNumber>
    </recommendedName>
</protein>
<dbReference type="InterPro" id="IPR004805">
    <property type="entry name" value="DnaE2/DnaE/PolC"/>
</dbReference>
<dbReference type="GO" id="GO:0008408">
    <property type="term" value="F:3'-5' exonuclease activity"/>
    <property type="evidence" value="ECO:0007669"/>
    <property type="project" value="InterPro"/>
</dbReference>
<evidence type="ECO:0000256" key="1">
    <source>
        <dbReference type="ARBA" id="ARBA00012417"/>
    </source>
</evidence>
<dbReference type="Pfam" id="PF02811">
    <property type="entry name" value="PHP"/>
    <property type="match status" value="1"/>
</dbReference>
<dbReference type="SUPFAM" id="SSF89550">
    <property type="entry name" value="PHP domain-like"/>
    <property type="match status" value="1"/>
</dbReference>
<keyword evidence="3 9" id="KW-0808">Transferase</keyword>
<dbReference type="Pfam" id="PF14579">
    <property type="entry name" value="HHH_6"/>
    <property type="match status" value="1"/>
</dbReference>
<keyword evidence="5" id="KW-0235">DNA replication</keyword>
<dbReference type="SMART" id="SM00481">
    <property type="entry name" value="POLIIIAc"/>
    <property type="match status" value="1"/>
</dbReference>
<name>A0A7C2V672_9AQUI</name>
<dbReference type="Gene3D" id="1.10.10.1600">
    <property type="entry name" value="Bacterial DNA polymerase III alpha subunit, thumb domain"/>
    <property type="match status" value="1"/>
</dbReference>
<comment type="catalytic activity">
    <reaction evidence="7">
        <text>DNA(n) + a 2'-deoxyribonucleoside 5'-triphosphate = DNA(n+1) + diphosphate</text>
        <dbReference type="Rhea" id="RHEA:22508"/>
        <dbReference type="Rhea" id="RHEA-COMP:17339"/>
        <dbReference type="Rhea" id="RHEA-COMP:17340"/>
        <dbReference type="ChEBI" id="CHEBI:33019"/>
        <dbReference type="ChEBI" id="CHEBI:61560"/>
        <dbReference type="ChEBI" id="CHEBI:173112"/>
        <dbReference type="EC" id="2.7.7.7"/>
    </reaction>
</comment>
<dbReference type="InterPro" id="IPR041931">
    <property type="entry name" value="DNA_pol3_alpha_thumb_dom"/>
</dbReference>